<dbReference type="OrthoDB" id="115162at2"/>
<name>A0A372GD14_9ACTN</name>
<dbReference type="GO" id="GO:0046872">
    <property type="term" value="F:metal ion binding"/>
    <property type="evidence" value="ECO:0007669"/>
    <property type="project" value="UniProtKB-KW"/>
</dbReference>
<dbReference type="InterPro" id="IPR029068">
    <property type="entry name" value="Glyas_Bleomycin-R_OHBP_Dase"/>
</dbReference>
<feature type="domain" description="VOC" evidence="2">
    <location>
        <begin position="2"/>
        <end position="120"/>
    </location>
</feature>
<dbReference type="PROSITE" id="PS51819">
    <property type="entry name" value="VOC"/>
    <property type="match status" value="1"/>
</dbReference>
<dbReference type="PANTHER" id="PTHR43048">
    <property type="entry name" value="METHYLMALONYL-COA EPIMERASE"/>
    <property type="match status" value="1"/>
</dbReference>
<dbReference type="RefSeq" id="WP_117401669.1">
    <property type="nucleotide sequence ID" value="NZ_QVNQ01000007.1"/>
</dbReference>
<dbReference type="EMBL" id="QVNQ01000007">
    <property type="protein sequence ID" value="RFS82973.1"/>
    <property type="molecule type" value="Genomic_DNA"/>
</dbReference>
<comment type="caution">
    <text evidence="3">The sequence shown here is derived from an EMBL/GenBank/DDBJ whole genome shotgun (WGS) entry which is preliminary data.</text>
</comment>
<dbReference type="Proteomes" id="UP000262882">
    <property type="component" value="Unassembled WGS sequence"/>
</dbReference>
<dbReference type="GO" id="GO:0046491">
    <property type="term" value="P:L-methylmalonyl-CoA metabolic process"/>
    <property type="evidence" value="ECO:0007669"/>
    <property type="project" value="TreeGrafter"/>
</dbReference>
<dbReference type="AlphaFoldDB" id="A0A372GD14"/>
<dbReference type="Pfam" id="PF00903">
    <property type="entry name" value="Glyoxalase"/>
    <property type="match status" value="1"/>
</dbReference>
<keyword evidence="1" id="KW-0479">Metal-binding</keyword>
<evidence type="ECO:0000313" key="4">
    <source>
        <dbReference type="Proteomes" id="UP000262882"/>
    </source>
</evidence>
<keyword evidence="4" id="KW-1185">Reference proteome</keyword>
<evidence type="ECO:0000313" key="3">
    <source>
        <dbReference type="EMBL" id="RFS82973.1"/>
    </source>
</evidence>
<evidence type="ECO:0000256" key="1">
    <source>
        <dbReference type="ARBA" id="ARBA00022723"/>
    </source>
</evidence>
<dbReference type="InterPro" id="IPR004360">
    <property type="entry name" value="Glyas_Fos-R_dOase_dom"/>
</dbReference>
<evidence type="ECO:0000259" key="2">
    <source>
        <dbReference type="PROSITE" id="PS51819"/>
    </source>
</evidence>
<dbReference type="PANTHER" id="PTHR43048:SF3">
    <property type="entry name" value="METHYLMALONYL-COA EPIMERASE, MITOCHONDRIAL"/>
    <property type="match status" value="1"/>
</dbReference>
<proteinExistence type="predicted"/>
<reference evidence="3 4" key="1">
    <citation type="submission" date="2018-08" db="EMBL/GenBank/DDBJ databases">
        <title>Actinomadura spongicola sp. nov., isolated from marine sponge Leucetta chagosensis.</title>
        <authorList>
            <person name="Li L."/>
            <person name="Lin H.W."/>
        </authorList>
    </citation>
    <scope>NUCLEOTIDE SEQUENCE [LARGE SCALE GENOMIC DNA]</scope>
    <source>
        <strain evidence="3 4">LHW52907</strain>
    </source>
</reference>
<dbReference type="InterPro" id="IPR051785">
    <property type="entry name" value="MMCE/EMCE_epimerase"/>
</dbReference>
<dbReference type="Gene3D" id="3.10.180.10">
    <property type="entry name" value="2,3-Dihydroxybiphenyl 1,2-Dioxygenase, domain 1"/>
    <property type="match status" value="1"/>
</dbReference>
<accession>A0A372GD14</accession>
<organism evidence="3 4">
    <name type="scientific">Actinomadura spongiicola</name>
    <dbReference type="NCBI Taxonomy" id="2303421"/>
    <lineage>
        <taxon>Bacteria</taxon>
        <taxon>Bacillati</taxon>
        <taxon>Actinomycetota</taxon>
        <taxon>Actinomycetes</taxon>
        <taxon>Streptosporangiales</taxon>
        <taxon>Thermomonosporaceae</taxon>
        <taxon>Actinomadura</taxon>
    </lineage>
</organism>
<dbReference type="InterPro" id="IPR037523">
    <property type="entry name" value="VOC_core"/>
</dbReference>
<dbReference type="GO" id="GO:0004493">
    <property type="term" value="F:methylmalonyl-CoA epimerase activity"/>
    <property type="evidence" value="ECO:0007669"/>
    <property type="project" value="TreeGrafter"/>
</dbReference>
<protein>
    <submittedName>
        <fullName evidence="3">VOC family protein</fullName>
    </submittedName>
</protein>
<gene>
    <name evidence="3" type="ORF">D0T12_22490</name>
</gene>
<sequence>MRMLHLGLRVTDLERSLAFYTALGYTELGSVPESGFGSLTMLQLPDDPFASLELVHDPARPVNDIGAVNHLVIQVDDLDATIADLADGGIIAEPPSEPGPGIRTSWLTDPDGYRIELVQWPPGHPPGMTAADFSRS</sequence>
<dbReference type="SUPFAM" id="SSF54593">
    <property type="entry name" value="Glyoxalase/Bleomycin resistance protein/Dihydroxybiphenyl dioxygenase"/>
    <property type="match status" value="1"/>
</dbReference>